<organism evidence="4 5">
    <name type="scientific">Caulobacter zeae</name>
    <dbReference type="NCBI Taxonomy" id="2055137"/>
    <lineage>
        <taxon>Bacteria</taxon>
        <taxon>Pseudomonadati</taxon>
        <taxon>Pseudomonadota</taxon>
        <taxon>Alphaproteobacteria</taxon>
        <taxon>Caulobacterales</taxon>
        <taxon>Caulobacteraceae</taxon>
        <taxon>Caulobacter</taxon>
    </lineage>
</organism>
<dbReference type="Gene3D" id="1.10.10.60">
    <property type="entry name" value="Homeodomain-like"/>
    <property type="match status" value="1"/>
</dbReference>
<dbReference type="Proteomes" id="UP000234479">
    <property type="component" value="Unassembled WGS sequence"/>
</dbReference>
<dbReference type="AlphaFoldDB" id="A0A2N5DRP6"/>
<comment type="caution">
    <text evidence="4">The sequence shown here is derived from an EMBL/GenBank/DDBJ whole genome shotgun (WGS) entry which is preliminary data.</text>
</comment>
<evidence type="ECO:0000256" key="1">
    <source>
        <dbReference type="ARBA" id="ARBA00023015"/>
    </source>
</evidence>
<dbReference type="EMBL" id="PJRS01000005">
    <property type="protein sequence ID" value="PLR28733.1"/>
    <property type="molecule type" value="Genomic_DNA"/>
</dbReference>
<accession>A0A2N5DRP6</accession>
<name>A0A2N5DRP6_9CAUL</name>
<dbReference type="Pfam" id="PF12833">
    <property type="entry name" value="HTH_18"/>
    <property type="match status" value="1"/>
</dbReference>
<dbReference type="InterPro" id="IPR018060">
    <property type="entry name" value="HTH_AraC"/>
</dbReference>
<sequence>MNELDEIRAMALRHAGRHNPQLTRLFAYTLDHTTEIDPLIYEPAASLVIQGVQRMFIGDQMFEYGPGQSMIVAAEIAALGQICEASEGKPFVAIGLFLDQALLSHLVLEMAAIPELPIESGYGVSTASPPLLGAWRRLLELLDRPAEILLMAQPLEHELMFRLLMGPHGALLRQIAGSDSRLSHIRKAMTWIRDHYTERLNFKAVAALAGMSVSVFYDRFKAVAAVSPLQYQKYIRLHEARRRMIAGQAGAAEVAFAVGYESASQFSREYKRLFGAPPARDAERAKASLARVGRP</sequence>
<evidence type="ECO:0000313" key="4">
    <source>
        <dbReference type="EMBL" id="PLR28733.1"/>
    </source>
</evidence>
<reference evidence="4 5" key="1">
    <citation type="submission" date="2017-12" db="EMBL/GenBank/DDBJ databases">
        <title>The genome sequence of Caulobacter sp. 410.</title>
        <authorList>
            <person name="Gao J."/>
            <person name="Mao X."/>
            <person name="Sun J."/>
        </authorList>
    </citation>
    <scope>NUCLEOTIDE SEQUENCE [LARGE SCALE GENOMIC DNA]</scope>
    <source>
        <strain evidence="4 5">410</strain>
    </source>
</reference>
<dbReference type="GO" id="GO:0003700">
    <property type="term" value="F:DNA-binding transcription factor activity"/>
    <property type="evidence" value="ECO:0007669"/>
    <property type="project" value="InterPro"/>
</dbReference>
<dbReference type="PANTHER" id="PTHR43436">
    <property type="entry name" value="ARAC-FAMILY TRANSCRIPTIONAL REGULATOR"/>
    <property type="match status" value="1"/>
</dbReference>
<dbReference type="Pfam" id="PF06719">
    <property type="entry name" value="AraC_N"/>
    <property type="match status" value="1"/>
</dbReference>
<gene>
    <name evidence="4" type="ORF">SGCZBJ_01430</name>
</gene>
<dbReference type="SMART" id="SM00342">
    <property type="entry name" value="HTH_ARAC"/>
    <property type="match status" value="1"/>
</dbReference>
<keyword evidence="2" id="KW-0804">Transcription</keyword>
<proteinExistence type="predicted"/>
<dbReference type="SUPFAM" id="SSF46689">
    <property type="entry name" value="Homeodomain-like"/>
    <property type="match status" value="2"/>
</dbReference>
<dbReference type="OrthoDB" id="9802263at2"/>
<feature type="domain" description="HTH araC/xylS-type" evidence="3">
    <location>
        <begin position="186"/>
        <end position="284"/>
    </location>
</feature>
<evidence type="ECO:0000256" key="2">
    <source>
        <dbReference type="ARBA" id="ARBA00023163"/>
    </source>
</evidence>
<dbReference type="InterPro" id="IPR009594">
    <property type="entry name" value="Tscrpt_reg_HTH_AraC_N"/>
</dbReference>
<dbReference type="PROSITE" id="PS01124">
    <property type="entry name" value="HTH_ARAC_FAMILY_2"/>
    <property type="match status" value="1"/>
</dbReference>
<dbReference type="PANTHER" id="PTHR43436:SF1">
    <property type="entry name" value="TRANSCRIPTIONAL REGULATORY PROTEIN"/>
    <property type="match status" value="1"/>
</dbReference>
<evidence type="ECO:0000313" key="5">
    <source>
        <dbReference type="Proteomes" id="UP000234479"/>
    </source>
</evidence>
<dbReference type="RefSeq" id="WP_101716262.1">
    <property type="nucleotide sequence ID" value="NZ_PJRS01000005.1"/>
</dbReference>
<keyword evidence="5" id="KW-1185">Reference proteome</keyword>
<keyword evidence="1" id="KW-0805">Transcription regulation</keyword>
<dbReference type="GO" id="GO:0043565">
    <property type="term" value="F:sequence-specific DNA binding"/>
    <property type="evidence" value="ECO:0007669"/>
    <property type="project" value="InterPro"/>
</dbReference>
<evidence type="ECO:0000259" key="3">
    <source>
        <dbReference type="PROSITE" id="PS01124"/>
    </source>
</evidence>
<dbReference type="InterPro" id="IPR009057">
    <property type="entry name" value="Homeodomain-like_sf"/>
</dbReference>
<protein>
    <submittedName>
        <fullName evidence="4">AraC family transcriptional regulator</fullName>
    </submittedName>
</protein>